<dbReference type="Gramene" id="ONIVA08G04010.1">
    <property type="protein sequence ID" value="ONIVA08G04010.1"/>
    <property type="gene ID" value="ONIVA08G04010"/>
</dbReference>
<evidence type="ECO:0000256" key="1">
    <source>
        <dbReference type="SAM" id="MobiDB-lite"/>
    </source>
</evidence>
<feature type="region of interest" description="Disordered" evidence="1">
    <location>
        <begin position="30"/>
        <end position="66"/>
    </location>
</feature>
<protein>
    <submittedName>
        <fullName evidence="2">Uncharacterized protein</fullName>
    </submittedName>
</protein>
<dbReference type="Proteomes" id="UP000006591">
    <property type="component" value="Chromosome 8"/>
</dbReference>
<reference evidence="2" key="2">
    <citation type="submission" date="2018-04" db="EMBL/GenBank/DDBJ databases">
        <title>OnivRS2 (Oryza nivara Reference Sequence Version 2).</title>
        <authorList>
            <person name="Zhang J."/>
            <person name="Kudrna D."/>
            <person name="Lee S."/>
            <person name="Talag J."/>
            <person name="Rajasekar S."/>
            <person name="Welchert J."/>
            <person name="Hsing Y.-I."/>
            <person name="Wing R.A."/>
        </authorList>
    </citation>
    <scope>NUCLEOTIDE SEQUENCE [LARGE SCALE GENOMIC DNA]</scope>
    <source>
        <strain evidence="2">SL10</strain>
    </source>
</reference>
<evidence type="ECO:0000313" key="2">
    <source>
        <dbReference type="EnsemblPlants" id="ONIVA08G04010.1"/>
    </source>
</evidence>
<dbReference type="HOGENOM" id="CLU_2835585_0_0_1"/>
<dbReference type="AlphaFoldDB" id="A0A0E0I7L7"/>
<accession>A0A0E0I7L7</accession>
<dbReference type="EnsemblPlants" id="ONIVA08G04010.1">
    <property type="protein sequence ID" value="ONIVA08G04010.1"/>
    <property type="gene ID" value="ONIVA08G04010"/>
</dbReference>
<proteinExistence type="predicted"/>
<evidence type="ECO:0000313" key="3">
    <source>
        <dbReference type="Proteomes" id="UP000006591"/>
    </source>
</evidence>
<organism evidence="2">
    <name type="scientific">Oryza nivara</name>
    <name type="common">Indian wild rice</name>
    <name type="synonym">Oryza sativa f. spontanea</name>
    <dbReference type="NCBI Taxonomy" id="4536"/>
    <lineage>
        <taxon>Eukaryota</taxon>
        <taxon>Viridiplantae</taxon>
        <taxon>Streptophyta</taxon>
        <taxon>Embryophyta</taxon>
        <taxon>Tracheophyta</taxon>
        <taxon>Spermatophyta</taxon>
        <taxon>Magnoliopsida</taxon>
        <taxon>Liliopsida</taxon>
        <taxon>Poales</taxon>
        <taxon>Poaceae</taxon>
        <taxon>BOP clade</taxon>
        <taxon>Oryzoideae</taxon>
        <taxon>Oryzeae</taxon>
        <taxon>Oryzinae</taxon>
        <taxon>Oryza</taxon>
    </lineage>
</organism>
<sequence>MGWIRRRRDALRSCEPGWRSRCEADNARWGRRASATGNAVARGLPRRPPPTRPTRQISISPCLAPL</sequence>
<name>A0A0E0I7L7_ORYNI</name>
<keyword evidence="3" id="KW-1185">Reference proteome</keyword>
<reference evidence="2" key="1">
    <citation type="submission" date="2015-04" db="UniProtKB">
        <authorList>
            <consortium name="EnsemblPlants"/>
        </authorList>
    </citation>
    <scope>IDENTIFICATION</scope>
    <source>
        <strain evidence="2">SL10</strain>
    </source>
</reference>